<dbReference type="GO" id="GO:0006154">
    <property type="term" value="P:adenosine catabolic process"/>
    <property type="evidence" value="ECO:0007669"/>
    <property type="project" value="TreeGrafter"/>
</dbReference>
<dbReference type="AlphaFoldDB" id="K3WPU6"/>
<organism evidence="11 12">
    <name type="scientific">Globisporangium ultimum (strain ATCC 200006 / CBS 805.95 / DAOM BR144)</name>
    <name type="common">Pythium ultimum</name>
    <dbReference type="NCBI Taxonomy" id="431595"/>
    <lineage>
        <taxon>Eukaryota</taxon>
        <taxon>Sar</taxon>
        <taxon>Stramenopiles</taxon>
        <taxon>Oomycota</taxon>
        <taxon>Peronosporomycetes</taxon>
        <taxon>Pythiales</taxon>
        <taxon>Pythiaceae</taxon>
        <taxon>Globisporangium</taxon>
    </lineage>
</organism>
<dbReference type="EnsemblProtists" id="PYU1_T006988">
    <property type="protein sequence ID" value="PYU1_T006988"/>
    <property type="gene ID" value="PYU1_G006973"/>
</dbReference>
<evidence type="ECO:0000256" key="6">
    <source>
        <dbReference type="ARBA" id="ARBA00022801"/>
    </source>
</evidence>
<dbReference type="GO" id="GO:0006166">
    <property type="term" value="P:purine ribonucleoside salvage"/>
    <property type="evidence" value="ECO:0007669"/>
    <property type="project" value="UniProtKB-KW"/>
</dbReference>
<evidence type="ECO:0000256" key="1">
    <source>
        <dbReference type="ARBA" id="ARBA00001947"/>
    </source>
</evidence>
<dbReference type="UniPathway" id="UPA00606"/>
<evidence type="ECO:0000256" key="4">
    <source>
        <dbReference type="ARBA" id="ARBA00022723"/>
    </source>
</evidence>
<dbReference type="VEuPathDB" id="FungiDB:PYU1_G006973"/>
<dbReference type="Proteomes" id="UP000019132">
    <property type="component" value="Unassembled WGS sequence"/>
</dbReference>
<comment type="catalytic activity">
    <reaction evidence="9">
        <text>N(6)-methyl-AMP + H2O + H(+) = IMP + methylamine</text>
        <dbReference type="Rhea" id="RHEA:16001"/>
        <dbReference type="ChEBI" id="CHEBI:15377"/>
        <dbReference type="ChEBI" id="CHEBI:15378"/>
        <dbReference type="ChEBI" id="CHEBI:58053"/>
        <dbReference type="ChEBI" id="CHEBI:59338"/>
        <dbReference type="ChEBI" id="CHEBI:144842"/>
    </reaction>
    <physiologicalReaction direction="left-to-right" evidence="9">
        <dbReference type="Rhea" id="RHEA:16002"/>
    </physiologicalReaction>
</comment>
<dbReference type="GO" id="GO:0009117">
    <property type="term" value="P:nucleotide metabolic process"/>
    <property type="evidence" value="ECO:0007669"/>
    <property type="project" value="UniProtKB-KW"/>
</dbReference>
<name>K3WPU6_GLOUD</name>
<evidence type="ECO:0000313" key="12">
    <source>
        <dbReference type="Proteomes" id="UP000019132"/>
    </source>
</evidence>
<keyword evidence="6" id="KW-0378">Hydrolase</keyword>
<dbReference type="eggNOG" id="KOG1097">
    <property type="taxonomic scope" value="Eukaryota"/>
</dbReference>
<comment type="similarity">
    <text evidence="3">Belongs to the metallo-dependent hydrolases superfamily. Adenosine and AMP deaminases family.</text>
</comment>
<accession>K3WPU6</accession>
<reference evidence="12" key="1">
    <citation type="journal article" date="2010" name="Genome Biol.">
        <title>Genome sequence of the necrotrophic plant pathogen Pythium ultimum reveals original pathogenicity mechanisms and effector repertoire.</title>
        <authorList>
            <person name="Levesque C.A."/>
            <person name="Brouwer H."/>
            <person name="Cano L."/>
            <person name="Hamilton J.P."/>
            <person name="Holt C."/>
            <person name="Huitema E."/>
            <person name="Raffaele S."/>
            <person name="Robideau G.P."/>
            <person name="Thines M."/>
            <person name="Win J."/>
            <person name="Zerillo M.M."/>
            <person name="Beakes G.W."/>
            <person name="Boore J.L."/>
            <person name="Busam D."/>
            <person name="Dumas B."/>
            <person name="Ferriera S."/>
            <person name="Fuerstenberg S.I."/>
            <person name="Gachon C.M."/>
            <person name="Gaulin E."/>
            <person name="Govers F."/>
            <person name="Grenville-Briggs L."/>
            <person name="Horner N."/>
            <person name="Hostetler J."/>
            <person name="Jiang R.H."/>
            <person name="Johnson J."/>
            <person name="Krajaejun T."/>
            <person name="Lin H."/>
            <person name="Meijer H.J."/>
            <person name="Moore B."/>
            <person name="Morris P."/>
            <person name="Phuntmart V."/>
            <person name="Puiu D."/>
            <person name="Shetty J."/>
            <person name="Stajich J.E."/>
            <person name="Tripathy S."/>
            <person name="Wawra S."/>
            <person name="van West P."/>
            <person name="Whitty B.R."/>
            <person name="Coutinho P.M."/>
            <person name="Henrissat B."/>
            <person name="Martin F."/>
            <person name="Thomas P.D."/>
            <person name="Tyler B.M."/>
            <person name="De Vries R.P."/>
            <person name="Kamoun S."/>
            <person name="Yandell M."/>
            <person name="Tisserat N."/>
            <person name="Buell C.R."/>
        </authorList>
    </citation>
    <scope>NUCLEOTIDE SEQUENCE</scope>
    <source>
        <strain evidence="12">DAOM:BR144</strain>
    </source>
</reference>
<dbReference type="PANTHER" id="PTHR11409:SF42">
    <property type="entry name" value="ADENOSINE DEAMINASE-LIKE PROTEIN"/>
    <property type="match status" value="1"/>
</dbReference>
<dbReference type="STRING" id="431595.K3WPU6"/>
<dbReference type="InParanoid" id="K3WPU6"/>
<keyword evidence="8" id="KW-0546">Nucleotide metabolism</keyword>
<reference evidence="12" key="2">
    <citation type="submission" date="2010-04" db="EMBL/GenBank/DDBJ databases">
        <authorList>
            <person name="Buell R."/>
            <person name="Hamilton J."/>
            <person name="Hostetler J."/>
        </authorList>
    </citation>
    <scope>NUCLEOTIDE SEQUENCE [LARGE SCALE GENOMIC DNA]</scope>
    <source>
        <strain evidence="12">DAOM:BR144</strain>
    </source>
</reference>
<keyword evidence="5" id="KW-0660">Purine salvage</keyword>
<sequence length="369" mass="41857">MTAKEHDTPTLSWCEQLPKVELHAHIHGSIRTTTLQEILLEDAQLHGTAPRSLPPNRSLDECFEMFHLIHQVVVSRAVLRRITIEAVEDFAKANVKYLELRSTPRALERDGASRADYVAEVVSALEECHAREDLDIEVRLLLSINRNQPLEIAKETVNMALEWKQKSPYIVGIDLSGHSERPNSEFHLFENTLDDARAGGLKLALHFAEHFDDDESDRILTFRPDRLGHACCLPDNLYQRMISLRIPIEMCLTSNVHTLARYRSECPCASKDSSGLCICGYKAHPHARVLMGELGETPTGCYPLCICTDDQGVLDTTLPREYMRTVEAFDLSKTRLRELARAAIPTIFDTTQQARLVAIMDRFETQNQR</sequence>
<evidence type="ECO:0000256" key="3">
    <source>
        <dbReference type="ARBA" id="ARBA00006676"/>
    </source>
</evidence>
<keyword evidence="7" id="KW-0862">Zinc</keyword>
<evidence type="ECO:0000259" key="10">
    <source>
        <dbReference type="Pfam" id="PF00962"/>
    </source>
</evidence>
<dbReference type="OMA" id="RPQFKPY"/>
<dbReference type="InterPro" id="IPR001365">
    <property type="entry name" value="A_deaminase_dom"/>
</dbReference>
<dbReference type="GO" id="GO:0004000">
    <property type="term" value="F:adenosine deaminase activity"/>
    <property type="evidence" value="ECO:0007669"/>
    <property type="project" value="TreeGrafter"/>
</dbReference>
<dbReference type="Pfam" id="PF00962">
    <property type="entry name" value="A_deaminase"/>
    <property type="match status" value="1"/>
</dbReference>
<reference evidence="11" key="3">
    <citation type="submission" date="2015-02" db="UniProtKB">
        <authorList>
            <consortium name="EnsemblProtists"/>
        </authorList>
    </citation>
    <scope>IDENTIFICATION</scope>
    <source>
        <strain evidence="11">DAOM BR144</strain>
    </source>
</reference>
<protein>
    <recommendedName>
        <fullName evidence="10">Adenosine deaminase domain-containing protein</fullName>
    </recommendedName>
</protein>
<evidence type="ECO:0000256" key="2">
    <source>
        <dbReference type="ARBA" id="ARBA00005058"/>
    </source>
</evidence>
<comment type="cofactor">
    <cofactor evidence="1">
        <name>Zn(2+)</name>
        <dbReference type="ChEBI" id="CHEBI:29105"/>
    </cofactor>
</comment>
<keyword evidence="4" id="KW-0479">Metal-binding</keyword>
<proteinExistence type="inferred from homology"/>
<evidence type="ECO:0000256" key="8">
    <source>
        <dbReference type="ARBA" id="ARBA00023080"/>
    </source>
</evidence>
<evidence type="ECO:0000256" key="7">
    <source>
        <dbReference type="ARBA" id="ARBA00022833"/>
    </source>
</evidence>
<evidence type="ECO:0000256" key="9">
    <source>
        <dbReference type="ARBA" id="ARBA00048787"/>
    </source>
</evidence>
<dbReference type="EMBL" id="GL376560">
    <property type="status" value="NOT_ANNOTATED_CDS"/>
    <property type="molecule type" value="Genomic_DNA"/>
</dbReference>
<dbReference type="InterPro" id="IPR032466">
    <property type="entry name" value="Metal_Hydrolase"/>
</dbReference>
<dbReference type="HOGENOM" id="CLU_039228_3_0_1"/>
<dbReference type="Gene3D" id="3.20.20.140">
    <property type="entry name" value="Metal-dependent hydrolases"/>
    <property type="match status" value="1"/>
</dbReference>
<keyword evidence="12" id="KW-1185">Reference proteome</keyword>
<dbReference type="InterPro" id="IPR006330">
    <property type="entry name" value="Ado/ade_deaminase"/>
</dbReference>
<dbReference type="SUPFAM" id="SSF51556">
    <property type="entry name" value="Metallo-dependent hydrolases"/>
    <property type="match status" value="1"/>
</dbReference>
<evidence type="ECO:0000256" key="5">
    <source>
        <dbReference type="ARBA" id="ARBA00022726"/>
    </source>
</evidence>
<comment type="pathway">
    <text evidence="2">Purine metabolism; purine nucleoside salvage.</text>
</comment>
<feature type="domain" description="Adenosine deaminase" evidence="10">
    <location>
        <begin position="18"/>
        <end position="260"/>
    </location>
</feature>
<dbReference type="GO" id="GO:0046103">
    <property type="term" value="P:inosine biosynthetic process"/>
    <property type="evidence" value="ECO:0007669"/>
    <property type="project" value="TreeGrafter"/>
</dbReference>
<evidence type="ECO:0000313" key="11">
    <source>
        <dbReference type="EnsemblProtists" id="PYU1_T006988"/>
    </source>
</evidence>
<dbReference type="GO" id="GO:0046872">
    <property type="term" value="F:metal ion binding"/>
    <property type="evidence" value="ECO:0007669"/>
    <property type="project" value="UniProtKB-KW"/>
</dbReference>
<dbReference type="PANTHER" id="PTHR11409">
    <property type="entry name" value="ADENOSINE DEAMINASE"/>
    <property type="match status" value="1"/>
</dbReference>